<comment type="caution">
    <text evidence="3">The sequence shown here is derived from an EMBL/GenBank/DDBJ whole genome shotgun (WGS) entry which is preliminary data.</text>
</comment>
<protein>
    <submittedName>
        <fullName evidence="3">YXWGXW repeat-containing protein</fullName>
    </submittedName>
</protein>
<reference evidence="4" key="1">
    <citation type="journal article" date="2019" name="Int. J. Syst. Evol. Microbiol.">
        <title>The Global Catalogue of Microorganisms (GCM) 10K type strain sequencing project: providing services to taxonomists for standard genome sequencing and annotation.</title>
        <authorList>
            <consortium name="The Broad Institute Genomics Platform"/>
            <consortium name="The Broad Institute Genome Sequencing Center for Infectious Disease"/>
            <person name="Wu L."/>
            <person name="Ma J."/>
        </authorList>
    </citation>
    <scope>NUCLEOTIDE SEQUENCE [LARGE SCALE GENOMIC DNA]</scope>
    <source>
        <strain evidence="4">LMG 29247</strain>
    </source>
</reference>
<dbReference type="Proteomes" id="UP001597304">
    <property type="component" value="Unassembled WGS sequence"/>
</dbReference>
<dbReference type="InterPro" id="IPR006311">
    <property type="entry name" value="TAT_signal"/>
</dbReference>
<evidence type="ECO:0000256" key="2">
    <source>
        <dbReference type="SAM" id="SignalP"/>
    </source>
</evidence>
<keyword evidence="2" id="KW-0732">Signal</keyword>
<evidence type="ECO:0000313" key="3">
    <source>
        <dbReference type="EMBL" id="MFD1712571.1"/>
    </source>
</evidence>
<dbReference type="SUPFAM" id="SSF103647">
    <property type="entry name" value="TSP type-3 repeat"/>
    <property type="match status" value="1"/>
</dbReference>
<gene>
    <name evidence="3" type="ORF">ACFSF0_18395</name>
</gene>
<feature type="chain" id="PRO_5045104207" evidence="2">
    <location>
        <begin position="33"/>
        <end position="165"/>
    </location>
</feature>
<evidence type="ECO:0000256" key="1">
    <source>
        <dbReference type="SAM" id="MobiDB-lite"/>
    </source>
</evidence>
<dbReference type="Pfam" id="PF12779">
    <property type="entry name" value="WXXGXW"/>
    <property type="match status" value="2"/>
</dbReference>
<accession>A0ABW4L0M5</accession>
<feature type="signal peptide" evidence="2">
    <location>
        <begin position="1"/>
        <end position="32"/>
    </location>
</feature>
<feature type="region of interest" description="Disordered" evidence="1">
    <location>
        <begin position="113"/>
        <end position="165"/>
    </location>
</feature>
<dbReference type="InterPro" id="IPR024447">
    <property type="entry name" value="YXWGXW_rpt"/>
</dbReference>
<organism evidence="3 4">
    <name type="scientific">Ottowia flava</name>
    <dbReference type="NCBI Taxonomy" id="2675430"/>
    <lineage>
        <taxon>Bacteria</taxon>
        <taxon>Pseudomonadati</taxon>
        <taxon>Pseudomonadota</taxon>
        <taxon>Betaproteobacteria</taxon>
        <taxon>Burkholderiales</taxon>
        <taxon>Comamonadaceae</taxon>
        <taxon>Ottowia</taxon>
    </lineage>
</organism>
<dbReference type="EMBL" id="JBHUEJ010000045">
    <property type="protein sequence ID" value="MFD1712571.1"/>
    <property type="molecule type" value="Genomic_DNA"/>
</dbReference>
<dbReference type="InterPro" id="IPR028974">
    <property type="entry name" value="TSP_type-3_rpt"/>
</dbReference>
<sequence length="165" mass="18849">MTNRISRRAAVWAATALSVGALTLGAAGTAHAQAYVNVQIGPPPPPAHAMVPAPRAGYVWAPGHYEYRHGNYVWTRGYWMRERPGYAYVPPAWQRHGNGWAYQAARWDRSPVPGYANGPRWRDRDRDGIPDRYDRRPGRADNRGDRDRDGVPNRYDRQPDNPYRR</sequence>
<dbReference type="PROSITE" id="PS51318">
    <property type="entry name" value="TAT"/>
    <property type="match status" value="1"/>
</dbReference>
<feature type="compositionally biased region" description="Basic and acidic residues" evidence="1">
    <location>
        <begin position="120"/>
        <end position="165"/>
    </location>
</feature>
<name>A0ABW4L0M5_9BURK</name>
<evidence type="ECO:0000313" key="4">
    <source>
        <dbReference type="Proteomes" id="UP001597304"/>
    </source>
</evidence>
<dbReference type="RefSeq" id="WP_147913554.1">
    <property type="nucleotide sequence ID" value="NZ_JBHUEJ010000045.1"/>
</dbReference>
<keyword evidence="4" id="KW-1185">Reference proteome</keyword>
<proteinExistence type="predicted"/>